<proteinExistence type="predicted"/>
<dbReference type="InterPro" id="IPR027785">
    <property type="entry name" value="UvrD-like_helicase_C"/>
</dbReference>
<accession>A0ABR7X5C8</accession>
<dbReference type="InterPro" id="IPR027417">
    <property type="entry name" value="P-loop_NTPase"/>
</dbReference>
<gene>
    <name evidence="2" type="ORF">IDJ75_10440</name>
</gene>
<name>A0ABR7X5C8_9SPHI</name>
<evidence type="ECO:0000313" key="3">
    <source>
        <dbReference type="Proteomes" id="UP000618754"/>
    </source>
</evidence>
<organism evidence="2 3">
    <name type="scientific">Mucilaginibacter rigui</name>
    <dbReference type="NCBI Taxonomy" id="534635"/>
    <lineage>
        <taxon>Bacteria</taxon>
        <taxon>Pseudomonadati</taxon>
        <taxon>Bacteroidota</taxon>
        <taxon>Sphingobacteriia</taxon>
        <taxon>Sphingobacteriales</taxon>
        <taxon>Sphingobacteriaceae</taxon>
        <taxon>Mucilaginibacter</taxon>
    </lineage>
</organism>
<dbReference type="Proteomes" id="UP000618754">
    <property type="component" value="Unassembled WGS sequence"/>
</dbReference>
<feature type="domain" description="UvrD-like helicase C-terminal" evidence="1">
    <location>
        <begin position="412"/>
        <end position="462"/>
    </location>
</feature>
<dbReference type="RefSeq" id="WP_191175554.1">
    <property type="nucleotide sequence ID" value="NZ_JACWMW010000002.1"/>
</dbReference>
<dbReference type="PANTHER" id="PTHR47642:SF5">
    <property type="entry name" value="ATP-DEPENDENT DNA HELICASE"/>
    <property type="match status" value="1"/>
</dbReference>
<dbReference type="SUPFAM" id="SSF52540">
    <property type="entry name" value="P-loop containing nucleoside triphosphate hydrolases"/>
    <property type="match status" value="2"/>
</dbReference>
<dbReference type="CDD" id="cd18809">
    <property type="entry name" value="SF1_C_RecD"/>
    <property type="match status" value="1"/>
</dbReference>
<dbReference type="InterPro" id="IPR051055">
    <property type="entry name" value="PIF1_helicase"/>
</dbReference>
<comment type="caution">
    <text evidence="2">The sequence shown here is derived from an EMBL/GenBank/DDBJ whole genome shotgun (WGS) entry which is preliminary data.</text>
</comment>
<keyword evidence="3" id="KW-1185">Reference proteome</keyword>
<dbReference type="Pfam" id="PF13604">
    <property type="entry name" value="AAA_30"/>
    <property type="match status" value="1"/>
</dbReference>
<dbReference type="Gene3D" id="3.40.50.300">
    <property type="entry name" value="P-loop containing nucleotide triphosphate hydrolases"/>
    <property type="match status" value="2"/>
</dbReference>
<evidence type="ECO:0000313" key="2">
    <source>
        <dbReference type="EMBL" id="MBD1385696.1"/>
    </source>
</evidence>
<evidence type="ECO:0000259" key="1">
    <source>
        <dbReference type="Pfam" id="PF13538"/>
    </source>
</evidence>
<dbReference type="EMBL" id="JACWMW010000002">
    <property type="protein sequence ID" value="MBD1385696.1"/>
    <property type="molecule type" value="Genomic_DNA"/>
</dbReference>
<sequence>MSAEITLNPEQKAAFKAIEKFLEHPAANVFVLKGYAGTGKTFLMQRLAKMLTDTEQEFCMLASTGRAATVLKGKTGYETKTVHGELYNFSKVDGIQHFMNDKAAENSNQMSLEFMVRSADEGKRVYIVDESSMLSCEAPKNASFTNFGSGNLLDDFFKVAGNNKIIFVGDPCQLPPVGQNNSPALDMAWLAKQNRVAVTYTLQKIERVTAGNDILRLATAVRDMSQQNEWQRFPKLPAADLNNVKLHQTNDDLFTQYLKHYREHGANETLAIARSNKTVQKINRDMRHELFGDAYKPLQIGEILLVTQNNYTVPLSNGDFVEVRELGAIVNKVGMKFQKVKVRPISAEIDFTLMLSLDSVNDIKGNLTDDQSKELMVDFSFRMQGKKIEPNSPEYNKAMRQDEFLGCLKATYGYAVTCHKAQGGEWNNVFLFLEKSMYGMDRLELCKWWYTSITRARTQLHLENNWWIR</sequence>
<dbReference type="Pfam" id="PF13538">
    <property type="entry name" value="UvrD_C_2"/>
    <property type="match status" value="1"/>
</dbReference>
<dbReference type="PANTHER" id="PTHR47642">
    <property type="entry name" value="ATP-DEPENDENT DNA HELICASE"/>
    <property type="match status" value="1"/>
</dbReference>
<reference evidence="2 3" key="1">
    <citation type="submission" date="2020-09" db="EMBL/GenBank/DDBJ databases">
        <title>Novel species of Mucilaginibacter isolated from a glacier on the Tibetan Plateau.</title>
        <authorList>
            <person name="Liu Q."/>
            <person name="Xin Y.-H."/>
        </authorList>
    </citation>
    <scope>NUCLEOTIDE SEQUENCE [LARGE SCALE GENOMIC DNA]</scope>
    <source>
        <strain evidence="2 3">CGMCC 1.13878</strain>
    </source>
</reference>
<protein>
    <submittedName>
        <fullName evidence="2">AAA family ATPase</fullName>
    </submittedName>
</protein>